<dbReference type="InterPro" id="IPR052026">
    <property type="entry name" value="ExeA_AAA_ATPase_DNA-bind"/>
</dbReference>
<proteinExistence type="predicted"/>
<gene>
    <name evidence="5" type="ordered locus">Rahaq_0339</name>
</gene>
<dbReference type="AlphaFoldDB" id="A0A0H3F7N0"/>
<dbReference type="Pfam" id="PF01471">
    <property type="entry name" value="PG_binding_1"/>
    <property type="match status" value="1"/>
</dbReference>
<keyword evidence="1" id="KW-0472">Membrane</keyword>
<evidence type="ECO:0000259" key="2">
    <source>
        <dbReference type="Pfam" id="PF01471"/>
    </source>
</evidence>
<sequence length="510" mass="57215">MGIGMYRDYFNFVTLPFLEGNYFNNIRLLAAQDFILQKLNQGGIAIIDGNKGVGKTRLAHEIARKSQCRVLNLSAASLNGADSESLGQLLAFCFHLKKWQTLPASILTMRIAESFVHNEDPTEPWLVVIDNAENLTPESYEFLRTFKTYPQSLRVSFLLVEEHKGSKGRGRHHKMGLPHAVYSLSPMSLAETSDYLSQRMQSAGGEPTLFNKPLVKLLHSAAGGRFRLINELATDSLNSAYAEKTQSVTYRQMKVCLEARGLTLGKRKCLTFLIACYMLLGSVLGWTYLGYVKPYLPLLATFSERLHEIPAAAKKLSDVGSNERNGMRQLFQVWGYDVPTNDAFCDQAVRAQLTCKKGKATLETLVQDGIPWLSPITADKQTVYATVVKVTDEELDILIKDETWTVQRSWFNEVWGGEYIQLFPQTPSGKNAINNTSPEADTAWLDMTLSKILNLPFGKTGQWDKDLIRKVKLFQQREGLIVDGRVGKGTLMQIAKRTGNMPVLLTEEEL</sequence>
<dbReference type="Gene3D" id="3.90.70.10">
    <property type="entry name" value="Cysteine proteinases"/>
    <property type="match status" value="1"/>
</dbReference>
<evidence type="ECO:0000256" key="1">
    <source>
        <dbReference type="SAM" id="Phobius"/>
    </source>
</evidence>
<evidence type="ECO:0000259" key="4">
    <source>
        <dbReference type="Pfam" id="PF21327"/>
    </source>
</evidence>
<dbReference type="PANTHER" id="PTHR35894:SF1">
    <property type="entry name" value="PHOSPHORIBULOKINASE _ URIDINE KINASE FAMILY"/>
    <property type="match status" value="1"/>
</dbReference>
<dbReference type="HOGENOM" id="CLU_044050_0_0_6"/>
<dbReference type="SUPFAM" id="SSF47090">
    <property type="entry name" value="PGBD-like"/>
    <property type="match status" value="1"/>
</dbReference>
<dbReference type="Gene3D" id="1.10.101.10">
    <property type="entry name" value="PGBD-like superfamily/PGBD"/>
    <property type="match status" value="1"/>
</dbReference>
<reference evidence="5 6" key="2">
    <citation type="journal article" date="2012" name="J. Bacteriol.">
        <title>Complete Genome Sequence of Rahnella sp. Strain Y9602, a Gammaproteobacterium Isolate from Metal- and Radionuclide-Contaminated Soil.</title>
        <authorList>
            <person name="Martinez R.J."/>
            <person name="Bruce D."/>
            <person name="Detter C."/>
            <person name="Goodwin L.A."/>
            <person name="Han J."/>
            <person name="Han C.S."/>
            <person name="Held B."/>
            <person name="Land M.L."/>
            <person name="Mikhailova N."/>
            <person name="Nolan M."/>
            <person name="Pennacchio L."/>
            <person name="Pitluck S."/>
            <person name="Tapia R."/>
            <person name="Woyke T."/>
            <person name="Sobecky P.A."/>
        </authorList>
    </citation>
    <scope>NUCLEOTIDE SEQUENCE [LARGE SCALE GENOMIC DNA]</scope>
    <source>
        <strain evidence="5 6">Y9602</strain>
    </source>
</reference>
<feature type="domain" description="General secretion pathway protein A peptidase C39-like" evidence="4">
    <location>
        <begin position="328"/>
        <end position="422"/>
    </location>
</feature>
<dbReference type="SUPFAM" id="SSF52540">
    <property type="entry name" value="P-loop containing nucleoside triphosphate hydrolases"/>
    <property type="match status" value="1"/>
</dbReference>
<dbReference type="EMBL" id="CP002505">
    <property type="protein sequence ID" value="ADW71969.1"/>
    <property type="molecule type" value="Genomic_DNA"/>
</dbReference>
<dbReference type="InterPro" id="IPR036366">
    <property type="entry name" value="PGBDSf"/>
</dbReference>
<dbReference type="InterPro" id="IPR027417">
    <property type="entry name" value="P-loop_NTPase"/>
</dbReference>
<dbReference type="eggNOG" id="COG3267">
    <property type="taxonomic scope" value="Bacteria"/>
</dbReference>
<evidence type="ECO:0000313" key="6">
    <source>
        <dbReference type="Proteomes" id="UP000007257"/>
    </source>
</evidence>
<feature type="domain" description="Peptidoglycan binding-like" evidence="2">
    <location>
        <begin position="441"/>
        <end position="492"/>
    </location>
</feature>
<dbReference type="InterPro" id="IPR036365">
    <property type="entry name" value="PGBD-like_sf"/>
</dbReference>
<dbReference type="Proteomes" id="UP000007257">
    <property type="component" value="Chromosome"/>
</dbReference>
<feature type="transmembrane region" description="Helical" evidence="1">
    <location>
        <begin position="269"/>
        <end position="289"/>
    </location>
</feature>
<dbReference type="InterPro" id="IPR002477">
    <property type="entry name" value="Peptidoglycan-bd-like"/>
</dbReference>
<dbReference type="InterPro" id="IPR048809">
    <property type="entry name" value="GspA_C39-like"/>
</dbReference>
<reference evidence="6" key="1">
    <citation type="submission" date="2011-01" db="EMBL/GenBank/DDBJ databases">
        <title>Complete sequence of chromosome of Rahnella sp. Y9602.</title>
        <authorList>
            <consortium name="US DOE Joint Genome Institute"/>
            <person name="Lucas S."/>
            <person name="Copeland A."/>
            <person name="Lapidus A."/>
            <person name="Cheng J.-F."/>
            <person name="Goodwin L."/>
            <person name="Pitluck S."/>
            <person name="Lu M."/>
            <person name="Detter J.C."/>
            <person name="Han C."/>
            <person name="Tapia R."/>
            <person name="Land M."/>
            <person name="Hauser L."/>
            <person name="Kyrpides N."/>
            <person name="Ivanova N."/>
            <person name="Ovchinnikova G."/>
            <person name="Pagani I."/>
            <person name="Sobecky P.A."/>
            <person name="Martinez R.J."/>
            <person name="Woyke T."/>
        </authorList>
    </citation>
    <scope>NUCLEOTIDE SEQUENCE [LARGE SCALE GENOMIC DNA]</scope>
    <source>
        <strain evidence="6">Y9602</strain>
    </source>
</reference>
<evidence type="ECO:0000313" key="5">
    <source>
        <dbReference type="EMBL" id="ADW71969.1"/>
    </source>
</evidence>
<name>A0A0H3F7N0_RAHSY</name>
<dbReference type="GO" id="GO:0016887">
    <property type="term" value="F:ATP hydrolysis activity"/>
    <property type="evidence" value="ECO:0007669"/>
    <property type="project" value="InterPro"/>
</dbReference>
<dbReference type="Pfam" id="PF21327">
    <property type="entry name" value="GspA_C39-like"/>
    <property type="match status" value="1"/>
</dbReference>
<accession>A0A0H3F7N0</accession>
<dbReference type="InterPro" id="IPR049945">
    <property type="entry name" value="AAA_22"/>
</dbReference>
<feature type="domain" description="ORC1/DEAH AAA+ ATPase" evidence="3">
    <location>
        <begin position="41"/>
        <end position="157"/>
    </location>
</feature>
<dbReference type="PANTHER" id="PTHR35894">
    <property type="entry name" value="GENERAL SECRETION PATHWAY PROTEIN A-RELATED"/>
    <property type="match status" value="1"/>
</dbReference>
<protein>
    <submittedName>
        <fullName evidence="5">Peptidoglycan-binding domain 1 protein</fullName>
    </submittedName>
</protein>
<evidence type="ECO:0000259" key="3">
    <source>
        <dbReference type="Pfam" id="PF13401"/>
    </source>
</evidence>
<keyword evidence="1" id="KW-1133">Transmembrane helix</keyword>
<organism evidence="5 6">
    <name type="scientific">Rahnella sp. (strain Y9602)</name>
    <dbReference type="NCBI Taxonomy" id="2703885"/>
    <lineage>
        <taxon>Bacteria</taxon>
        <taxon>Pseudomonadati</taxon>
        <taxon>Pseudomonadota</taxon>
        <taxon>Gammaproteobacteria</taxon>
        <taxon>Enterobacterales</taxon>
        <taxon>Yersiniaceae</taxon>
        <taxon>Rahnella</taxon>
    </lineage>
</organism>
<dbReference type="Gene3D" id="3.40.50.300">
    <property type="entry name" value="P-loop containing nucleotide triphosphate hydrolases"/>
    <property type="match status" value="1"/>
</dbReference>
<keyword evidence="1" id="KW-0812">Transmembrane</keyword>
<dbReference type="Pfam" id="PF13401">
    <property type="entry name" value="AAA_22"/>
    <property type="match status" value="1"/>
</dbReference>
<dbReference type="KEGG" id="rah:Rahaq_0339"/>